<dbReference type="PANTHER" id="PTHR36510">
    <property type="entry name" value="GLUTAMATE--CYSTEINE LIGASE 2-RELATED"/>
    <property type="match status" value="1"/>
</dbReference>
<dbReference type="SUPFAM" id="SSF55931">
    <property type="entry name" value="Glutamine synthetase/guanido kinase"/>
    <property type="match status" value="1"/>
</dbReference>
<evidence type="ECO:0000313" key="6">
    <source>
        <dbReference type="EMBL" id="MBA8924343.1"/>
    </source>
</evidence>
<evidence type="ECO:0000256" key="3">
    <source>
        <dbReference type="ARBA" id="ARBA00022840"/>
    </source>
</evidence>
<comment type="similarity">
    <text evidence="5">Belongs to the glutamate--cysteine ligase type 2 family. YbdK subfamily.</text>
</comment>
<dbReference type="InterPro" id="IPR050141">
    <property type="entry name" value="GCL_type2/YbdK_subfam"/>
</dbReference>
<accession>A0ABR6BBU2</accession>
<keyword evidence="2 5" id="KW-0547">Nucleotide-binding</keyword>
<dbReference type="NCBIfam" id="NF010041">
    <property type="entry name" value="PRK13517.1-1"/>
    <property type="match status" value="1"/>
</dbReference>
<evidence type="ECO:0000256" key="5">
    <source>
        <dbReference type="HAMAP-Rule" id="MF_01609"/>
    </source>
</evidence>
<dbReference type="EC" id="6.3.2.2" evidence="5"/>
<comment type="catalytic activity">
    <reaction evidence="4 5">
        <text>L-cysteine + L-glutamate + ATP = gamma-L-glutamyl-L-cysteine + ADP + phosphate + H(+)</text>
        <dbReference type="Rhea" id="RHEA:13285"/>
        <dbReference type="ChEBI" id="CHEBI:15378"/>
        <dbReference type="ChEBI" id="CHEBI:29985"/>
        <dbReference type="ChEBI" id="CHEBI:30616"/>
        <dbReference type="ChEBI" id="CHEBI:35235"/>
        <dbReference type="ChEBI" id="CHEBI:43474"/>
        <dbReference type="ChEBI" id="CHEBI:58173"/>
        <dbReference type="ChEBI" id="CHEBI:456216"/>
        <dbReference type="EC" id="6.3.2.2"/>
    </reaction>
</comment>
<dbReference type="RefSeq" id="WP_025358046.1">
    <property type="nucleotide sequence ID" value="NZ_BAAABQ010000007.1"/>
</dbReference>
<keyword evidence="1 5" id="KW-0436">Ligase</keyword>
<dbReference type="InterPro" id="IPR014746">
    <property type="entry name" value="Gln_synth/guanido_kin_cat_dom"/>
</dbReference>
<organism evidence="6 7">
    <name type="scientific">Kutzneria viridogrisea</name>
    <dbReference type="NCBI Taxonomy" id="47990"/>
    <lineage>
        <taxon>Bacteria</taxon>
        <taxon>Bacillati</taxon>
        <taxon>Actinomycetota</taxon>
        <taxon>Actinomycetes</taxon>
        <taxon>Pseudonocardiales</taxon>
        <taxon>Pseudonocardiaceae</taxon>
        <taxon>Kutzneria</taxon>
    </lineage>
</organism>
<dbReference type="GO" id="GO:0016874">
    <property type="term" value="F:ligase activity"/>
    <property type="evidence" value="ECO:0007669"/>
    <property type="project" value="UniProtKB-KW"/>
</dbReference>
<dbReference type="HAMAP" id="MF_01609">
    <property type="entry name" value="Glu_cys_ligase_2"/>
    <property type="match status" value="1"/>
</dbReference>
<evidence type="ECO:0000313" key="7">
    <source>
        <dbReference type="Proteomes" id="UP000517916"/>
    </source>
</evidence>
<evidence type="ECO:0000256" key="2">
    <source>
        <dbReference type="ARBA" id="ARBA00022741"/>
    </source>
</evidence>
<dbReference type="Pfam" id="PF04107">
    <property type="entry name" value="GCS2"/>
    <property type="match status" value="1"/>
</dbReference>
<protein>
    <recommendedName>
        <fullName evidence="5">Putative glutamate--cysteine ligase 2</fullName>
        <ecNumber evidence="5">6.3.2.2</ecNumber>
    </recommendedName>
    <alternativeName>
        <fullName evidence="5">Gamma-glutamylcysteine synthetase 2</fullName>
        <shortName evidence="5">GCS 2</shortName>
        <shortName evidence="5">Gamma-GCS 2</shortName>
    </alternativeName>
</protein>
<dbReference type="InterPro" id="IPR011793">
    <property type="entry name" value="YbdK"/>
</dbReference>
<dbReference type="EMBL" id="JACJID010000001">
    <property type="protein sequence ID" value="MBA8924343.1"/>
    <property type="molecule type" value="Genomic_DNA"/>
</dbReference>
<gene>
    <name evidence="6" type="ORF">BC739_001540</name>
</gene>
<proteinExistence type="inferred from homology"/>
<sequence>MLVNAVTFGVEEEFLVVDGQGHLSYLGEELAAGQDKHEGELHRELSRCQVESATGVCTMADEVRAQLTDLRRRLAERAHARGLRLVPSGTPLLPERAWPDVTPESRYLHIAEQFGPIMTAGSTCGCHVHVAVPDRATGVAVSNQLRPWLPTLLAITANSPLSRGTDTAYASWRHVLWSRWPSAGPPPLFDSLDHYEHSVDALLRCGAMVDDHMVYWDIRLSAQHPTLEFRPCDVAVTAEHAALLAVLVRGLVGRAVHDLADGRPAPRLPHEVLRAHLWRAARDGMTGQLAHPATGDLVPAHEQALHLVGHIRPALRGSGDLDFVREQLADLREHGGGAERQRRTHARRGRIEDVVDGLVTGQLSVKETAS</sequence>
<keyword evidence="3 5" id="KW-0067">ATP-binding</keyword>
<dbReference type="Proteomes" id="UP000517916">
    <property type="component" value="Unassembled WGS sequence"/>
</dbReference>
<keyword evidence="7" id="KW-1185">Reference proteome</keyword>
<comment type="caution">
    <text evidence="6">The sequence shown here is derived from an EMBL/GenBank/DDBJ whole genome shotgun (WGS) entry which is preliminary data.</text>
</comment>
<evidence type="ECO:0000256" key="4">
    <source>
        <dbReference type="ARBA" id="ARBA00048819"/>
    </source>
</evidence>
<dbReference type="PANTHER" id="PTHR36510:SF1">
    <property type="entry name" value="GLUTAMATE--CYSTEINE LIGASE 2-RELATED"/>
    <property type="match status" value="1"/>
</dbReference>
<dbReference type="InterPro" id="IPR006336">
    <property type="entry name" value="GCS2"/>
</dbReference>
<dbReference type="Gene3D" id="3.30.590.20">
    <property type="match status" value="1"/>
</dbReference>
<dbReference type="NCBIfam" id="TIGR02050">
    <property type="entry name" value="gshA_cyan_rel"/>
    <property type="match status" value="1"/>
</dbReference>
<evidence type="ECO:0000256" key="1">
    <source>
        <dbReference type="ARBA" id="ARBA00022598"/>
    </source>
</evidence>
<reference evidence="6 7" key="1">
    <citation type="submission" date="2020-08" db="EMBL/GenBank/DDBJ databases">
        <title>Genomic Encyclopedia of Archaeal and Bacterial Type Strains, Phase II (KMG-II): from individual species to whole genera.</title>
        <authorList>
            <person name="Goeker M."/>
        </authorList>
    </citation>
    <scope>NUCLEOTIDE SEQUENCE [LARGE SCALE GENOMIC DNA]</scope>
    <source>
        <strain evidence="6 7">DSM 43850</strain>
    </source>
</reference>
<name>A0ABR6BBU2_9PSEU</name>
<comment type="function">
    <text evidence="5">ATP-dependent carboxylate-amine ligase which exhibits weak glutamate--cysteine ligase activity.</text>
</comment>